<sequence length="305" mass="34182">MSASTYYPGLPEDYAPRIHLGIVTATRRVGAGMLRITLGGHDMHDYPTTSVGDEYVRLFFPDRPEDDVRLPFATERGWDFADGVAPSEMRTYTIRAHRPGEVDIDFVEHDGGIAAAWAAQARPGQQVGVNPPKALYDRPVWARRQILVADEPALPAALRIAELTAADVPTTLVLEVRGTEHQLLPDAPGDAAEIVWLRGTGNGHAPSELAAAVRRADVADDAYVWVASETRVTREIRTHLRRERSLPADAYKIVGYWTDRAEEWRERYDALGEEFHNRVRELYDSDRETEEIVDEVQRLYEAAGL</sequence>
<evidence type="ECO:0000259" key="1">
    <source>
        <dbReference type="PROSITE" id="PS51384"/>
    </source>
</evidence>
<dbReference type="InterPro" id="IPR039374">
    <property type="entry name" value="SIP_fam"/>
</dbReference>
<dbReference type="RefSeq" id="WP_221856527.1">
    <property type="nucleotide sequence ID" value="NZ_BAAAYV010000002.1"/>
</dbReference>
<dbReference type="PROSITE" id="PS51384">
    <property type="entry name" value="FAD_FR"/>
    <property type="match status" value="1"/>
</dbReference>
<reference evidence="3" key="1">
    <citation type="journal article" date="2019" name="Int. J. Syst. Evol. Microbiol.">
        <title>The Global Catalogue of Microorganisms (GCM) 10K type strain sequencing project: providing services to taxonomists for standard genome sequencing and annotation.</title>
        <authorList>
            <consortium name="The Broad Institute Genomics Platform"/>
            <consortium name="The Broad Institute Genome Sequencing Center for Infectious Disease"/>
            <person name="Wu L."/>
            <person name="Ma J."/>
        </authorList>
    </citation>
    <scope>NUCLEOTIDE SEQUENCE [LARGE SCALE GENOMIC DNA]</scope>
    <source>
        <strain evidence="3">JCM 16546</strain>
    </source>
</reference>
<name>A0ABP7B4H1_9MICO</name>
<evidence type="ECO:0000313" key="2">
    <source>
        <dbReference type="EMBL" id="GAA3648065.1"/>
    </source>
</evidence>
<keyword evidence="3" id="KW-1185">Reference proteome</keyword>
<proteinExistence type="predicted"/>
<organism evidence="2 3">
    <name type="scientific">Microbacterium marinilacus</name>
    <dbReference type="NCBI Taxonomy" id="415209"/>
    <lineage>
        <taxon>Bacteria</taxon>
        <taxon>Bacillati</taxon>
        <taxon>Actinomycetota</taxon>
        <taxon>Actinomycetes</taxon>
        <taxon>Micrococcales</taxon>
        <taxon>Microbacteriaceae</taxon>
        <taxon>Microbacterium</taxon>
    </lineage>
</organism>
<dbReference type="Proteomes" id="UP001410795">
    <property type="component" value="Unassembled WGS sequence"/>
</dbReference>
<dbReference type="InterPro" id="IPR017927">
    <property type="entry name" value="FAD-bd_FR_type"/>
</dbReference>
<protein>
    <submittedName>
        <fullName evidence="2">Siderophore-interacting protein</fullName>
    </submittedName>
</protein>
<dbReference type="PANTHER" id="PTHR30157">
    <property type="entry name" value="FERRIC REDUCTASE, NADPH-DEPENDENT"/>
    <property type="match status" value="1"/>
</dbReference>
<dbReference type="Gene3D" id="3.40.50.80">
    <property type="entry name" value="Nucleotide-binding domain of ferredoxin-NADP reductase (FNR) module"/>
    <property type="match status" value="1"/>
</dbReference>
<gene>
    <name evidence="2" type="ORF">GCM10022202_04530</name>
</gene>
<dbReference type="InterPro" id="IPR017938">
    <property type="entry name" value="Riboflavin_synthase-like_b-brl"/>
</dbReference>
<dbReference type="PANTHER" id="PTHR30157:SF0">
    <property type="entry name" value="NADPH-DEPENDENT FERRIC-CHELATE REDUCTASE"/>
    <property type="match status" value="1"/>
</dbReference>
<feature type="domain" description="FAD-binding FR-type" evidence="1">
    <location>
        <begin position="16"/>
        <end position="139"/>
    </location>
</feature>
<dbReference type="InterPro" id="IPR013113">
    <property type="entry name" value="SIP_FAD-bd"/>
</dbReference>
<accession>A0ABP7B4H1</accession>
<dbReference type="Pfam" id="PF04954">
    <property type="entry name" value="SIP"/>
    <property type="match status" value="1"/>
</dbReference>
<comment type="caution">
    <text evidence="2">The sequence shown here is derived from an EMBL/GenBank/DDBJ whole genome shotgun (WGS) entry which is preliminary data.</text>
</comment>
<dbReference type="EMBL" id="BAAAYV010000002">
    <property type="protein sequence ID" value="GAA3648065.1"/>
    <property type="molecule type" value="Genomic_DNA"/>
</dbReference>
<dbReference type="Pfam" id="PF08021">
    <property type="entry name" value="FAD_binding_9"/>
    <property type="match status" value="1"/>
</dbReference>
<evidence type="ECO:0000313" key="3">
    <source>
        <dbReference type="Proteomes" id="UP001410795"/>
    </source>
</evidence>
<dbReference type="CDD" id="cd06193">
    <property type="entry name" value="siderophore_interacting"/>
    <property type="match status" value="1"/>
</dbReference>
<dbReference type="InterPro" id="IPR039261">
    <property type="entry name" value="FNR_nucleotide-bd"/>
</dbReference>
<dbReference type="InterPro" id="IPR007037">
    <property type="entry name" value="SIP_rossman_dom"/>
</dbReference>
<dbReference type="SUPFAM" id="SSF63380">
    <property type="entry name" value="Riboflavin synthase domain-like"/>
    <property type="match status" value="1"/>
</dbReference>
<dbReference type="Gene3D" id="2.40.30.10">
    <property type="entry name" value="Translation factors"/>
    <property type="match status" value="1"/>
</dbReference>